<feature type="chain" id="PRO_5045710093" description="BNR repeat neuraminidase" evidence="1">
    <location>
        <begin position="25"/>
        <end position="414"/>
    </location>
</feature>
<dbReference type="EMBL" id="BAAAUV010000007">
    <property type="protein sequence ID" value="GAA3214378.1"/>
    <property type="molecule type" value="Genomic_DNA"/>
</dbReference>
<reference evidence="3" key="1">
    <citation type="journal article" date="2019" name="Int. J. Syst. Evol. Microbiol.">
        <title>The Global Catalogue of Microorganisms (GCM) 10K type strain sequencing project: providing services to taxonomists for standard genome sequencing and annotation.</title>
        <authorList>
            <consortium name="The Broad Institute Genomics Platform"/>
            <consortium name="The Broad Institute Genome Sequencing Center for Infectious Disease"/>
            <person name="Wu L."/>
            <person name="Ma J."/>
        </authorList>
    </citation>
    <scope>NUCLEOTIDE SEQUENCE [LARGE SCALE GENOMIC DNA]</scope>
    <source>
        <strain evidence="3">JCM 9377</strain>
    </source>
</reference>
<accession>A0ABP6Q9V6</accession>
<evidence type="ECO:0000313" key="2">
    <source>
        <dbReference type="EMBL" id="GAA3214378.1"/>
    </source>
</evidence>
<feature type="signal peptide" evidence="1">
    <location>
        <begin position="1"/>
        <end position="24"/>
    </location>
</feature>
<proteinExistence type="predicted"/>
<name>A0ABP6Q9V6_9ACTN</name>
<evidence type="ECO:0000313" key="3">
    <source>
        <dbReference type="Proteomes" id="UP001501237"/>
    </source>
</evidence>
<sequence length="414" mass="44736">MILRIATAGVAVAALLAAPAPAQAAPPAFKVVKTTGIRGGDYLTRIVAPTRTSAFAFGYRDSGQRPVVFRYDGRTWHRAALPKAMGAEFSSVSASSAKDLWAAQPGNTSIAEAYNPFKDLFDSDAECPQWTERARLPLLKAARAARAAGRATERPSRLLRWNGTKWTIGATFKSAAIGDVVTRGPKDVWAFGLDRMGPASWHFNGKKWRRIATGSLIGSVTRGPGRTLWALSYGRTGMKVVRFDGHRWQDRTPRSIPPMTIPTKDKSGTYTFFSAPLASAGRAYLTAMTFTGKACDEGKLTTRTFTGTGRTWRVLTPPKKFDAFEGFLLGGGTGDGKGGFYSLGTIFTEDKGRQTSLLHLTSKGTWSSRVIYSGTDRREYNTLAPVPGTSSLWAAGSVEGTWDVDGFIARKGGK</sequence>
<keyword evidence="1" id="KW-0732">Signal</keyword>
<organism evidence="2 3">
    <name type="scientific">Actinocorallia longicatena</name>
    <dbReference type="NCBI Taxonomy" id="111803"/>
    <lineage>
        <taxon>Bacteria</taxon>
        <taxon>Bacillati</taxon>
        <taxon>Actinomycetota</taxon>
        <taxon>Actinomycetes</taxon>
        <taxon>Streptosporangiales</taxon>
        <taxon>Thermomonosporaceae</taxon>
        <taxon>Actinocorallia</taxon>
    </lineage>
</organism>
<dbReference type="Proteomes" id="UP001501237">
    <property type="component" value="Unassembled WGS sequence"/>
</dbReference>
<comment type="caution">
    <text evidence="2">The sequence shown here is derived from an EMBL/GenBank/DDBJ whole genome shotgun (WGS) entry which is preliminary data.</text>
</comment>
<protein>
    <recommendedName>
        <fullName evidence="4">BNR repeat neuraminidase</fullName>
    </recommendedName>
</protein>
<evidence type="ECO:0000256" key="1">
    <source>
        <dbReference type="SAM" id="SignalP"/>
    </source>
</evidence>
<dbReference type="RefSeq" id="WP_344829253.1">
    <property type="nucleotide sequence ID" value="NZ_BAAAUV010000007.1"/>
</dbReference>
<evidence type="ECO:0008006" key="4">
    <source>
        <dbReference type="Google" id="ProtNLM"/>
    </source>
</evidence>
<gene>
    <name evidence="2" type="ORF">GCM10010468_35110</name>
</gene>
<keyword evidence="3" id="KW-1185">Reference proteome</keyword>